<protein>
    <submittedName>
        <fullName evidence="3">Type II toxin-antitoxin system RelE/ParE family toxin</fullName>
    </submittedName>
</protein>
<dbReference type="RefSeq" id="WP_243011519.1">
    <property type="nucleotide sequence ID" value="NZ_JALGAR010000001.1"/>
</dbReference>
<dbReference type="InterPro" id="IPR035093">
    <property type="entry name" value="RelE/ParE_toxin_dom_sf"/>
</dbReference>
<name>A0AA41UEQ7_9MICO</name>
<keyword evidence="4" id="KW-1185">Reference proteome</keyword>
<evidence type="ECO:0000256" key="2">
    <source>
        <dbReference type="ARBA" id="ARBA00022649"/>
    </source>
</evidence>
<comment type="caution">
    <text evidence="3">The sequence shown here is derived from an EMBL/GenBank/DDBJ whole genome shotgun (WGS) entry which is preliminary data.</text>
</comment>
<comment type="similarity">
    <text evidence="1">Belongs to the RelE toxin family.</text>
</comment>
<organism evidence="3 4">
    <name type="scientific">Cryobacterium zhongshanensis</name>
    <dbReference type="NCBI Taxonomy" id="2928153"/>
    <lineage>
        <taxon>Bacteria</taxon>
        <taxon>Bacillati</taxon>
        <taxon>Actinomycetota</taxon>
        <taxon>Actinomycetes</taxon>
        <taxon>Micrococcales</taxon>
        <taxon>Microbacteriaceae</taxon>
        <taxon>Cryobacterium</taxon>
    </lineage>
</organism>
<evidence type="ECO:0000313" key="3">
    <source>
        <dbReference type="EMBL" id="MCI4657698.1"/>
    </source>
</evidence>
<reference evidence="3" key="1">
    <citation type="submission" date="2022-03" db="EMBL/GenBank/DDBJ databases">
        <title>Cryobacterium sp. nov. strain ZS14-85, isolated from Antarctic soil.</title>
        <authorList>
            <person name="Li J."/>
            <person name="Niu G."/>
        </authorList>
    </citation>
    <scope>NUCLEOTIDE SEQUENCE</scope>
    <source>
        <strain evidence="3">ZS14-85</strain>
    </source>
</reference>
<dbReference type="SUPFAM" id="SSF143011">
    <property type="entry name" value="RelE-like"/>
    <property type="match status" value="1"/>
</dbReference>
<dbReference type="InterPro" id="IPR007712">
    <property type="entry name" value="RelE/ParE_toxin"/>
</dbReference>
<dbReference type="AlphaFoldDB" id="A0AA41UEQ7"/>
<gene>
    <name evidence="3" type="ORF">MQH31_07725</name>
</gene>
<dbReference type="PANTHER" id="PTHR35601:SF1">
    <property type="entry name" value="TOXIN RELE"/>
    <property type="match status" value="1"/>
</dbReference>
<dbReference type="Pfam" id="PF05016">
    <property type="entry name" value="ParE_toxin"/>
    <property type="match status" value="1"/>
</dbReference>
<dbReference type="EMBL" id="JALGAR010000001">
    <property type="protein sequence ID" value="MCI4657698.1"/>
    <property type="molecule type" value="Genomic_DNA"/>
</dbReference>
<sequence>MSYLIRLTPQAAKEVRKLDTTSARRIRSFLEDRLAHLDNPRALGKRLVNEDFWRYRVGDYRILAHINDDEIVILMVRVAHRRDVYEGLNG</sequence>
<proteinExistence type="inferred from homology"/>
<keyword evidence="2" id="KW-1277">Toxin-antitoxin system</keyword>
<dbReference type="Proteomes" id="UP001165341">
    <property type="component" value="Unassembled WGS sequence"/>
</dbReference>
<evidence type="ECO:0000313" key="4">
    <source>
        <dbReference type="Proteomes" id="UP001165341"/>
    </source>
</evidence>
<dbReference type="Gene3D" id="3.30.2310.20">
    <property type="entry name" value="RelE-like"/>
    <property type="match status" value="1"/>
</dbReference>
<dbReference type="PANTHER" id="PTHR35601">
    <property type="entry name" value="TOXIN RELE"/>
    <property type="match status" value="1"/>
</dbReference>
<accession>A0AA41UEQ7</accession>
<evidence type="ECO:0000256" key="1">
    <source>
        <dbReference type="ARBA" id="ARBA00006226"/>
    </source>
</evidence>